<accession>A0A6J7GG60</accession>
<sequence>MSTKKRRAAFDPSLLKDLGDVLPPLNGTSVSYAAEPKDASAPLGDERTSTVDPDGDVVEDASPSTASSTNRRSISGPSEGVLAAPVDREDGQGATTETSTPDGESLPRRRSDARRKSNRRDAATRVAPPEVALPQRIYDALRAVTLSERTANPATARSYGHVVLDAVEHHADELKAHWTGGVSQSGTGLFRRSEAGRPTRRRHSEPRARVPLAGVINEDAAVLDQLALDWGAGSRSALVERALQLYLNVDSQN</sequence>
<evidence type="ECO:0000256" key="1">
    <source>
        <dbReference type="SAM" id="MobiDB-lite"/>
    </source>
</evidence>
<protein>
    <submittedName>
        <fullName evidence="2">Unannotated protein</fullName>
    </submittedName>
</protein>
<feature type="compositionally biased region" description="Polar residues" evidence="1">
    <location>
        <begin position="93"/>
        <end position="102"/>
    </location>
</feature>
<dbReference type="EMBL" id="CAFBLX010000232">
    <property type="protein sequence ID" value="CAB4907351.1"/>
    <property type="molecule type" value="Genomic_DNA"/>
</dbReference>
<proteinExistence type="predicted"/>
<feature type="region of interest" description="Disordered" evidence="1">
    <location>
        <begin position="185"/>
        <end position="207"/>
    </location>
</feature>
<evidence type="ECO:0000313" key="2">
    <source>
        <dbReference type="EMBL" id="CAB4907351.1"/>
    </source>
</evidence>
<gene>
    <name evidence="2" type="ORF">UFOPK3472_02805</name>
</gene>
<feature type="region of interest" description="Disordered" evidence="1">
    <location>
        <begin position="1"/>
        <end position="128"/>
    </location>
</feature>
<organism evidence="2">
    <name type="scientific">freshwater metagenome</name>
    <dbReference type="NCBI Taxonomy" id="449393"/>
    <lineage>
        <taxon>unclassified sequences</taxon>
        <taxon>metagenomes</taxon>
        <taxon>ecological metagenomes</taxon>
    </lineage>
</organism>
<reference evidence="2" key="1">
    <citation type="submission" date="2020-05" db="EMBL/GenBank/DDBJ databases">
        <authorList>
            <person name="Chiriac C."/>
            <person name="Salcher M."/>
            <person name="Ghai R."/>
            <person name="Kavagutti S V."/>
        </authorList>
    </citation>
    <scope>NUCLEOTIDE SEQUENCE</scope>
</reference>
<name>A0A6J7GG60_9ZZZZ</name>
<dbReference type="AlphaFoldDB" id="A0A6J7GG60"/>
<feature type="compositionally biased region" description="Polar residues" evidence="1">
    <location>
        <begin position="62"/>
        <end position="76"/>
    </location>
</feature>